<dbReference type="InterPro" id="IPR036188">
    <property type="entry name" value="FAD/NAD-bd_sf"/>
</dbReference>
<reference evidence="1 2" key="1">
    <citation type="submission" date="2016-10" db="EMBL/GenBank/DDBJ databases">
        <authorList>
            <person name="de Groot N.N."/>
        </authorList>
    </citation>
    <scope>NUCLEOTIDE SEQUENCE [LARGE SCALE GENOMIC DNA]</scope>
    <source>
        <strain evidence="1 2">DSM 25584</strain>
    </source>
</reference>
<gene>
    <name evidence="1" type="ORF">SAMN05216241_104107</name>
</gene>
<dbReference type="Pfam" id="PF05834">
    <property type="entry name" value="Lycopene_cycl"/>
    <property type="match status" value="1"/>
</dbReference>
<dbReference type="OrthoDB" id="5793379at2"/>
<sequence>MSARVVIAGGGLAGLSLAVALLDRDPAARVTVLEPRTAYADDRTWCFWDVEPHPFRDLIAQRWRSWRVATPAGVAVAEDAGVPYARVRAGDVYARARERIAAAPNAELRTGVSVRRVAGDHVETETGEVIGAGVVCDGRPPAADALRAPGEPFLWQVFAGARVHARPGTFAPGTVDLMDFRVPQAGEIRFRYVLPDSDASALVELTAFTPSLPERGALDGALADAVAGVAGNAAEVVAGEQGAIPMTTALPPAPAAPGVIPIGTRAGAPRPSTGYAFLPIQRHAARLAERILAGAPQPLPMRGAGTRWLDRIFLNRLLAEPQGAPELFRRLAAGVPGDALARFLMERARPADVVRVMAALPVGPFAREAVRSTTPWPARAAG</sequence>
<organism evidence="1 2">
    <name type="scientific">Limimonas halophila</name>
    <dbReference type="NCBI Taxonomy" id="1082479"/>
    <lineage>
        <taxon>Bacteria</taxon>
        <taxon>Pseudomonadati</taxon>
        <taxon>Pseudomonadota</taxon>
        <taxon>Alphaproteobacteria</taxon>
        <taxon>Rhodospirillales</taxon>
        <taxon>Rhodovibrionaceae</taxon>
        <taxon>Limimonas</taxon>
    </lineage>
</organism>
<dbReference type="Gene3D" id="3.50.50.60">
    <property type="entry name" value="FAD/NAD(P)-binding domain"/>
    <property type="match status" value="1"/>
</dbReference>
<keyword evidence="2" id="KW-1185">Reference proteome</keyword>
<dbReference type="SUPFAM" id="SSF51905">
    <property type="entry name" value="FAD/NAD(P)-binding domain"/>
    <property type="match status" value="1"/>
</dbReference>
<dbReference type="RefSeq" id="WP_090019499.1">
    <property type="nucleotide sequence ID" value="NZ_FNCE01000004.1"/>
</dbReference>
<dbReference type="AlphaFoldDB" id="A0A1G7QQR4"/>
<proteinExistence type="predicted"/>
<dbReference type="Proteomes" id="UP000199415">
    <property type="component" value="Unassembled WGS sequence"/>
</dbReference>
<protein>
    <submittedName>
        <fullName evidence="1">Lycopene beta-cyclase</fullName>
    </submittedName>
</protein>
<accession>A0A1G7QQR4</accession>
<evidence type="ECO:0000313" key="2">
    <source>
        <dbReference type="Proteomes" id="UP000199415"/>
    </source>
</evidence>
<dbReference type="STRING" id="1082479.SAMN05216241_104107"/>
<evidence type="ECO:0000313" key="1">
    <source>
        <dbReference type="EMBL" id="SDG00865.1"/>
    </source>
</evidence>
<name>A0A1G7QQR4_9PROT</name>
<dbReference type="EMBL" id="FNCE01000004">
    <property type="protein sequence ID" value="SDG00865.1"/>
    <property type="molecule type" value="Genomic_DNA"/>
</dbReference>